<keyword evidence="4 8" id="KW-1133">Transmembrane helix</keyword>
<keyword evidence="3 6" id="KW-0812">Transmembrane</keyword>
<evidence type="ECO:0000256" key="1">
    <source>
        <dbReference type="ARBA" id="ARBA00004141"/>
    </source>
</evidence>
<dbReference type="EMBL" id="CABFUZ020000219">
    <property type="protein sequence ID" value="VVM08077.1"/>
    <property type="molecule type" value="Genomic_DNA"/>
</dbReference>
<feature type="region of interest" description="Disordered" evidence="7">
    <location>
        <begin position="139"/>
        <end position="162"/>
    </location>
</feature>
<evidence type="ECO:0000256" key="4">
    <source>
        <dbReference type="ARBA" id="ARBA00022989"/>
    </source>
</evidence>
<feature type="compositionally biased region" description="Polar residues" evidence="7">
    <location>
        <begin position="142"/>
        <end position="162"/>
    </location>
</feature>
<feature type="transmembrane region" description="Helical" evidence="8">
    <location>
        <begin position="45"/>
        <end position="72"/>
    </location>
</feature>
<dbReference type="GO" id="GO:0043190">
    <property type="term" value="C:ATP-binding cassette (ABC) transporter complex"/>
    <property type="evidence" value="ECO:0007669"/>
    <property type="project" value="InterPro"/>
</dbReference>
<feature type="transmembrane region" description="Helical" evidence="8">
    <location>
        <begin position="84"/>
        <end position="109"/>
    </location>
</feature>
<evidence type="ECO:0000256" key="8">
    <source>
        <dbReference type="SAM" id="Phobius"/>
    </source>
</evidence>
<dbReference type="Gene3D" id="1.10.3470.10">
    <property type="entry name" value="ABC transporter involved in vitamin B12 uptake, BtuC"/>
    <property type="match status" value="1"/>
</dbReference>
<gene>
    <name evidence="9" type="primary">znuB</name>
    <name evidence="9" type="ORF">MAMC_01968</name>
</gene>
<comment type="similarity">
    <text evidence="2 6">Belongs to the ABC-3 integral membrane protein family.</text>
</comment>
<evidence type="ECO:0000256" key="2">
    <source>
        <dbReference type="ARBA" id="ARBA00008034"/>
    </source>
</evidence>
<name>A0A5E6MF09_9BACT</name>
<evidence type="ECO:0000313" key="10">
    <source>
        <dbReference type="Proteomes" id="UP000381693"/>
    </source>
</evidence>
<organism evidence="9 10">
    <name type="scientific">Methylacidimicrobium cyclopophantes</name>
    <dbReference type="NCBI Taxonomy" id="1041766"/>
    <lineage>
        <taxon>Bacteria</taxon>
        <taxon>Pseudomonadati</taxon>
        <taxon>Verrucomicrobiota</taxon>
        <taxon>Methylacidimicrobium</taxon>
    </lineage>
</organism>
<reference evidence="9" key="1">
    <citation type="submission" date="2019-09" db="EMBL/GenBank/DDBJ databases">
        <authorList>
            <person name="Cremers G."/>
        </authorList>
    </citation>
    <scope>NUCLEOTIDE SEQUENCE [LARGE SCALE GENOMIC DNA]</scope>
    <source>
        <strain evidence="9">3B</strain>
    </source>
</reference>
<evidence type="ECO:0000256" key="7">
    <source>
        <dbReference type="SAM" id="MobiDB-lite"/>
    </source>
</evidence>
<proteinExistence type="inferred from homology"/>
<comment type="caution">
    <text evidence="9">The sequence shown here is derived from an EMBL/GenBank/DDBJ whole genome shotgun (WGS) entry which is preliminary data.</text>
</comment>
<dbReference type="SUPFAM" id="SSF81345">
    <property type="entry name" value="ABC transporter involved in vitamin B12 uptake, BtuC"/>
    <property type="match status" value="1"/>
</dbReference>
<evidence type="ECO:0000256" key="3">
    <source>
        <dbReference type="ARBA" id="ARBA00022692"/>
    </source>
</evidence>
<evidence type="ECO:0000313" key="9">
    <source>
        <dbReference type="EMBL" id="VVM08077.1"/>
    </source>
</evidence>
<comment type="subcellular location">
    <subcellularLocation>
        <location evidence="6">Cell membrane</location>
        <topology evidence="6">Multi-pass membrane protein</topology>
    </subcellularLocation>
    <subcellularLocation>
        <location evidence="1">Membrane</location>
        <topology evidence="1">Multi-pass membrane protein</topology>
    </subcellularLocation>
</comment>
<dbReference type="GO" id="GO:0010043">
    <property type="term" value="P:response to zinc ion"/>
    <property type="evidence" value="ECO:0007669"/>
    <property type="project" value="TreeGrafter"/>
</dbReference>
<dbReference type="PANTHER" id="PTHR30477">
    <property type="entry name" value="ABC-TRANSPORTER METAL-BINDING PROTEIN"/>
    <property type="match status" value="1"/>
</dbReference>
<dbReference type="InterPro" id="IPR037294">
    <property type="entry name" value="ABC_BtuC-like"/>
</dbReference>
<feature type="transmembrane region" description="Helical" evidence="8">
    <location>
        <begin position="115"/>
        <end position="135"/>
    </location>
</feature>
<dbReference type="RefSeq" id="WP_218580032.1">
    <property type="nucleotide sequence ID" value="NZ_CABFUZ020000219.1"/>
</dbReference>
<dbReference type="InterPro" id="IPR001626">
    <property type="entry name" value="ABC_TroCD"/>
</dbReference>
<protein>
    <submittedName>
        <fullName evidence="9">Partial High-affinity zinc uptake system membrane protein ZnuB</fullName>
    </submittedName>
</protein>
<evidence type="ECO:0000256" key="5">
    <source>
        <dbReference type="ARBA" id="ARBA00023136"/>
    </source>
</evidence>
<dbReference type="PANTHER" id="PTHR30477:SF0">
    <property type="entry name" value="METAL TRANSPORT SYSTEM MEMBRANE PROTEIN TM_0125-RELATED"/>
    <property type="match status" value="1"/>
</dbReference>
<keyword evidence="6" id="KW-0813">Transport</keyword>
<dbReference type="AlphaFoldDB" id="A0A5E6MF09"/>
<sequence length="162" mass="16719">VAVLGGVTACAVAVVGSRLREFLLIILDEDLASADGIPVRRLNRVLVLLVAALVAIALKLLGALLVSALLVIPAATARLMAPNLRLLLVFAVAGGLVSSLGGVILSFYLDLATGPTIVLTQLALLLIALGLQPLLGRKSRPQSKGSLEATASQSIWPSNESR</sequence>
<accession>A0A5E6MF09</accession>
<dbReference type="GO" id="GO:0055085">
    <property type="term" value="P:transmembrane transport"/>
    <property type="evidence" value="ECO:0007669"/>
    <property type="project" value="InterPro"/>
</dbReference>
<keyword evidence="5 8" id="KW-0472">Membrane</keyword>
<feature type="non-terminal residue" evidence="9">
    <location>
        <position position="1"/>
    </location>
</feature>
<dbReference type="Proteomes" id="UP000381693">
    <property type="component" value="Unassembled WGS sequence"/>
</dbReference>
<evidence type="ECO:0000256" key="6">
    <source>
        <dbReference type="RuleBase" id="RU003943"/>
    </source>
</evidence>
<keyword evidence="10" id="KW-1185">Reference proteome</keyword>
<dbReference type="Pfam" id="PF00950">
    <property type="entry name" value="ABC-3"/>
    <property type="match status" value="1"/>
</dbReference>